<evidence type="ECO:0008006" key="3">
    <source>
        <dbReference type="Google" id="ProtNLM"/>
    </source>
</evidence>
<protein>
    <recommendedName>
        <fullName evidence="3">Lipoprotein</fullName>
    </recommendedName>
</protein>
<dbReference type="AlphaFoldDB" id="A0A344TN99"/>
<accession>A0A344TN99</accession>
<dbReference type="KEGG" id="run:DR864_21395"/>
<gene>
    <name evidence="1" type="ORF">DR864_21395</name>
</gene>
<name>A0A344TN99_9BACT</name>
<evidence type="ECO:0000313" key="2">
    <source>
        <dbReference type="Proteomes" id="UP000251993"/>
    </source>
</evidence>
<dbReference type="Proteomes" id="UP000251993">
    <property type="component" value="Chromosome"/>
</dbReference>
<dbReference type="RefSeq" id="WP_114068886.1">
    <property type="nucleotide sequence ID" value="NZ_CP030850.1"/>
</dbReference>
<reference evidence="1 2" key="1">
    <citation type="submission" date="2018-07" db="EMBL/GenBank/DDBJ databases">
        <title>Genome sequencing of Runella.</title>
        <authorList>
            <person name="Baek M.-G."/>
            <person name="Yi H."/>
        </authorList>
    </citation>
    <scope>NUCLEOTIDE SEQUENCE [LARGE SCALE GENOMIC DNA]</scope>
    <source>
        <strain evidence="1 2">HYN0085</strain>
    </source>
</reference>
<organism evidence="1 2">
    <name type="scientific">Runella rosea</name>
    <dbReference type="NCBI Taxonomy" id="2259595"/>
    <lineage>
        <taxon>Bacteria</taxon>
        <taxon>Pseudomonadati</taxon>
        <taxon>Bacteroidota</taxon>
        <taxon>Cytophagia</taxon>
        <taxon>Cytophagales</taxon>
        <taxon>Spirosomataceae</taxon>
        <taxon>Runella</taxon>
    </lineage>
</organism>
<dbReference type="OrthoDB" id="9820949at2"/>
<dbReference type="PROSITE" id="PS51257">
    <property type="entry name" value="PROKAR_LIPOPROTEIN"/>
    <property type="match status" value="1"/>
</dbReference>
<proteinExistence type="predicted"/>
<dbReference type="EMBL" id="CP030850">
    <property type="protein sequence ID" value="AXE20120.1"/>
    <property type="molecule type" value="Genomic_DNA"/>
</dbReference>
<keyword evidence="2" id="KW-1185">Reference proteome</keyword>
<sequence>MKKVLYLTLLTFVLGCKGEDQPTIDPEILKPLLNGYFEYFPKPIDYFTSRITCKEGHMIISKAFITKKDEKTLTIQFVYVGKCAGLNPNPGNDYEIKATFTSPMPKQEATRYRIDFSGVCDSAIPAEPQLVGKKLDGYAYLTPDLGEFVINLPVSVNNVPQKITSKMDIRSDKF</sequence>
<evidence type="ECO:0000313" key="1">
    <source>
        <dbReference type="EMBL" id="AXE20120.1"/>
    </source>
</evidence>